<feature type="region of interest" description="Disordered" evidence="5">
    <location>
        <begin position="243"/>
        <end position="266"/>
    </location>
</feature>
<keyword evidence="6" id="KW-0812">Transmembrane</keyword>
<dbReference type="InterPro" id="IPR006665">
    <property type="entry name" value="OmpA-like"/>
</dbReference>
<keyword evidence="3" id="KW-0998">Cell outer membrane</keyword>
<dbReference type="SUPFAM" id="SSF103088">
    <property type="entry name" value="OmpA-like"/>
    <property type="match status" value="1"/>
</dbReference>
<evidence type="ECO:0000256" key="6">
    <source>
        <dbReference type="SAM" id="Phobius"/>
    </source>
</evidence>
<proteinExistence type="predicted"/>
<evidence type="ECO:0000313" key="9">
    <source>
        <dbReference type="Proteomes" id="UP001597115"/>
    </source>
</evidence>
<feature type="compositionally biased region" description="Polar residues" evidence="5">
    <location>
        <begin position="247"/>
        <end position="259"/>
    </location>
</feature>
<protein>
    <submittedName>
        <fullName evidence="8">OmpA family protein</fullName>
    </submittedName>
</protein>
<dbReference type="PANTHER" id="PTHR30329">
    <property type="entry name" value="STATOR ELEMENT OF FLAGELLAR MOTOR COMPLEX"/>
    <property type="match status" value="1"/>
</dbReference>
<keyword evidence="9" id="KW-1185">Reference proteome</keyword>
<dbReference type="Gene3D" id="3.30.1330.60">
    <property type="entry name" value="OmpA-like domain"/>
    <property type="match status" value="1"/>
</dbReference>
<name>A0ABW4I049_9SPHN</name>
<dbReference type="Pfam" id="PF00691">
    <property type="entry name" value="OmpA"/>
    <property type="match status" value="1"/>
</dbReference>
<gene>
    <name evidence="8" type="ORF">ACFSCW_01135</name>
</gene>
<sequence>MLQPEQFRPGMRVVTPDGQRIGNVDDADKYGIKLARDSTADGEHHYVAADLVDRVEGDTVHLNRRSLAVMQGHGRRSGAASLDLHRLLPWILAGLLALILLVLLLKDRDRSAPAPQAEASAAPAQPAVAPVALPNGKTVELAPDTLPYDVQAYLASQEPAPHTFSFERMNFDTSKADIRREDRDALNNLARVLTAYPNARIRIVGYTDSTGGELPNQRLAYQRARNVARALADKGVDEDRIEAVSGGESNPIGSNQTGQGRFENRRTELIVLSR</sequence>
<keyword evidence="6" id="KW-1133">Transmembrane helix</keyword>
<keyword evidence="2 4" id="KW-0472">Membrane</keyword>
<dbReference type="PROSITE" id="PS51123">
    <property type="entry name" value="OMPA_2"/>
    <property type="match status" value="1"/>
</dbReference>
<dbReference type="InterPro" id="IPR006664">
    <property type="entry name" value="OMP_bac"/>
</dbReference>
<evidence type="ECO:0000256" key="5">
    <source>
        <dbReference type="SAM" id="MobiDB-lite"/>
    </source>
</evidence>
<feature type="domain" description="OmpA-like" evidence="7">
    <location>
        <begin position="158"/>
        <end position="274"/>
    </location>
</feature>
<dbReference type="RefSeq" id="WP_380886037.1">
    <property type="nucleotide sequence ID" value="NZ_JBHUDY010000001.1"/>
</dbReference>
<reference evidence="9" key="1">
    <citation type="journal article" date="2019" name="Int. J. Syst. Evol. Microbiol.">
        <title>The Global Catalogue of Microorganisms (GCM) 10K type strain sequencing project: providing services to taxonomists for standard genome sequencing and annotation.</title>
        <authorList>
            <consortium name="The Broad Institute Genomics Platform"/>
            <consortium name="The Broad Institute Genome Sequencing Center for Infectious Disease"/>
            <person name="Wu L."/>
            <person name="Ma J."/>
        </authorList>
    </citation>
    <scope>NUCLEOTIDE SEQUENCE [LARGE SCALE GENOMIC DNA]</scope>
    <source>
        <strain evidence="9">CGMCC 1.16275</strain>
    </source>
</reference>
<organism evidence="8 9">
    <name type="scientific">Sphingomonas tabacisoli</name>
    <dbReference type="NCBI Taxonomy" id="2249466"/>
    <lineage>
        <taxon>Bacteria</taxon>
        <taxon>Pseudomonadati</taxon>
        <taxon>Pseudomonadota</taxon>
        <taxon>Alphaproteobacteria</taxon>
        <taxon>Sphingomonadales</taxon>
        <taxon>Sphingomonadaceae</taxon>
        <taxon>Sphingomonas</taxon>
    </lineage>
</organism>
<evidence type="ECO:0000256" key="1">
    <source>
        <dbReference type="ARBA" id="ARBA00004442"/>
    </source>
</evidence>
<dbReference type="CDD" id="cd07185">
    <property type="entry name" value="OmpA_C-like"/>
    <property type="match status" value="1"/>
</dbReference>
<comment type="subcellular location">
    <subcellularLocation>
        <location evidence="1">Cell outer membrane</location>
    </subcellularLocation>
</comment>
<accession>A0ABW4I049</accession>
<dbReference type="Pfam" id="PF09939">
    <property type="entry name" value="DUF2171"/>
    <property type="match status" value="1"/>
</dbReference>
<evidence type="ECO:0000256" key="2">
    <source>
        <dbReference type="ARBA" id="ARBA00023136"/>
    </source>
</evidence>
<dbReference type="Proteomes" id="UP001597115">
    <property type="component" value="Unassembled WGS sequence"/>
</dbReference>
<feature type="transmembrane region" description="Helical" evidence="6">
    <location>
        <begin position="87"/>
        <end position="105"/>
    </location>
</feature>
<dbReference type="InterPro" id="IPR018684">
    <property type="entry name" value="DUF2171"/>
</dbReference>
<dbReference type="InterPro" id="IPR050330">
    <property type="entry name" value="Bact_OuterMem_StrucFunc"/>
</dbReference>
<evidence type="ECO:0000256" key="4">
    <source>
        <dbReference type="PROSITE-ProRule" id="PRU00473"/>
    </source>
</evidence>
<dbReference type="PANTHER" id="PTHR30329:SF21">
    <property type="entry name" value="LIPOPROTEIN YIAD-RELATED"/>
    <property type="match status" value="1"/>
</dbReference>
<dbReference type="InterPro" id="IPR036737">
    <property type="entry name" value="OmpA-like_sf"/>
</dbReference>
<evidence type="ECO:0000259" key="7">
    <source>
        <dbReference type="PROSITE" id="PS51123"/>
    </source>
</evidence>
<dbReference type="PRINTS" id="PR01021">
    <property type="entry name" value="OMPADOMAIN"/>
</dbReference>
<evidence type="ECO:0000313" key="8">
    <source>
        <dbReference type="EMBL" id="MFD1610400.1"/>
    </source>
</evidence>
<evidence type="ECO:0000256" key="3">
    <source>
        <dbReference type="ARBA" id="ARBA00023237"/>
    </source>
</evidence>
<comment type="caution">
    <text evidence="8">The sequence shown here is derived from an EMBL/GenBank/DDBJ whole genome shotgun (WGS) entry which is preliminary data.</text>
</comment>
<dbReference type="EMBL" id="JBHUDY010000001">
    <property type="protein sequence ID" value="MFD1610400.1"/>
    <property type="molecule type" value="Genomic_DNA"/>
</dbReference>